<protein>
    <recommendedName>
        <fullName evidence="2">Histidine kinase/HSP90-like ATPase domain-containing protein</fullName>
    </recommendedName>
</protein>
<evidence type="ECO:0000256" key="1">
    <source>
        <dbReference type="ARBA" id="ARBA00022527"/>
    </source>
</evidence>
<dbReference type="Proteomes" id="UP001157017">
    <property type="component" value="Unassembled WGS sequence"/>
</dbReference>
<dbReference type="InterPro" id="IPR050267">
    <property type="entry name" value="Anti-sigma-factor_SerPK"/>
</dbReference>
<evidence type="ECO:0000313" key="3">
    <source>
        <dbReference type="EMBL" id="GMA87850.1"/>
    </source>
</evidence>
<organism evidence="3 4">
    <name type="scientific">Angustibacter aerolatus</name>
    <dbReference type="NCBI Taxonomy" id="1162965"/>
    <lineage>
        <taxon>Bacteria</taxon>
        <taxon>Bacillati</taxon>
        <taxon>Actinomycetota</taxon>
        <taxon>Actinomycetes</taxon>
        <taxon>Kineosporiales</taxon>
        <taxon>Kineosporiaceae</taxon>
    </lineage>
</organism>
<sequence length="136" mass="14385">MDPRPIDADPDSATAIVPSVPGSVPATRAFLVGMLRGWSVRPEAVDDAALLATELITNAVTHGEGAVTLAVEVDGDDLRVAVTDHGVGRPSPKEPTVDGEHGRGLWLVQAMSRDWGTTRHRLPDGTTVWFELSVVG</sequence>
<dbReference type="Gene3D" id="3.30.565.10">
    <property type="entry name" value="Histidine kinase-like ATPase, C-terminal domain"/>
    <property type="match status" value="1"/>
</dbReference>
<accession>A0ABQ6JM48</accession>
<comment type="caution">
    <text evidence="3">The sequence shown here is derived from an EMBL/GenBank/DDBJ whole genome shotgun (WGS) entry which is preliminary data.</text>
</comment>
<dbReference type="CDD" id="cd16936">
    <property type="entry name" value="HATPase_RsbW-like"/>
    <property type="match status" value="1"/>
</dbReference>
<name>A0ABQ6JM48_9ACTN</name>
<keyword evidence="1" id="KW-0418">Kinase</keyword>
<gene>
    <name evidence="3" type="ORF">GCM10025868_31000</name>
</gene>
<proteinExistence type="predicted"/>
<dbReference type="SUPFAM" id="SSF55874">
    <property type="entry name" value="ATPase domain of HSP90 chaperone/DNA topoisomerase II/histidine kinase"/>
    <property type="match status" value="1"/>
</dbReference>
<dbReference type="EMBL" id="BSUZ01000001">
    <property type="protein sequence ID" value="GMA87850.1"/>
    <property type="molecule type" value="Genomic_DNA"/>
</dbReference>
<keyword evidence="4" id="KW-1185">Reference proteome</keyword>
<keyword evidence="1" id="KW-0808">Transferase</keyword>
<dbReference type="PANTHER" id="PTHR35526">
    <property type="entry name" value="ANTI-SIGMA-F FACTOR RSBW-RELATED"/>
    <property type="match status" value="1"/>
</dbReference>
<reference evidence="4" key="1">
    <citation type="journal article" date="2019" name="Int. J. Syst. Evol. Microbiol.">
        <title>The Global Catalogue of Microorganisms (GCM) 10K type strain sequencing project: providing services to taxonomists for standard genome sequencing and annotation.</title>
        <authorList>
            <consortium name="The Broad Institute Genomics Platform"/>
            <consortium name="The Broad Institute Genome Sequencing Center for Infectious Disease"/>
            <person name="Wu L."/>
            <person name="Ma J."/>
        </authorList>
    </citation>
    <scope>NUCLEOTIDE SEQUENCE [LARGE SCALE GENOMIC DNA]</scope>
    <source>
        <strain evidence="4">NBRC 108730</strain>
    </source>
</reference>
<evidence type="ECO:0000259" key="2">
    <source>
        <dbReference type="Pfam" id="PF13581"/>
    </source>
</evidence>
<dbReference type="InterPro" id="IPR003594">
    <property type="entry name" value="HATPase_dom"/>
</dbReference>
<dbReference type="PANTHER" id="PTHR35526:SF3">
    <property type="entry name" value="ANTI-SIGMA-F FACTOR RSBW"/>
    <property type="match status" value="1"/>
</dbReference>
<keyword evidence="1" id="KW-0723">Serine/threonine-protein kinase</keyword>
<evidence type="ECO:0000313" key="4">
    <source>
        <dbReference type="Proteomes" id="UP001157017"/>
    </source>
</evidence>
<dbReference type="Pfam" id="PF13581">
    <property type="entry name" value="HATPase_c_2"/>
    <property type="match status" value="1"/>
</dbReference>
<feature type="domain" description="Histidine kinase/HSP90-like ATPase" evidence="2">
    <location>
        <begin position="18"/>
        <end position="130"/>
    </location>
</feature>
<dbReference type="InterPro" id="IPR036890">
    <property type="entry name" value="HATPase_C_sf"/>
</dbReference>